<feature type="transmembrane region" description="Helical" evidence="2">
    <location>
        <begin position="143"/>
        <end position="167"/>
    </location>
</feature>
<gene>
    <name evidence="3" type="ORF">HK105_205990</name>
</gene>
<keyword evidence="2" id="KW-1133">Transmembrane helix</keyword>
<feature type="region of interest" description="Disordered" evidence="1">
    <location>
        <begin position="247"/>
        <end position="270"/>
    </location>
</feature>
<accession>A0ABR4N4G6</accession>
<evidence type="ECO:0000256" key="1">
    <source>
        <dbReference type="SAM" id="MobiDB-lite"/>
    </source>
</evidence>
<feature type="transmembrane region" description="Helical" evidence="2">
    <location>
        <begin position="216"/>
        <end position="239"/>
    </location>
</feature>
<feature type="transmembrane region" description="Helical" evidence="2">
    <location>
        <begin position="69"/>
        <end position="87"/>
    </location>
</feature>
<organism evidence="3 4">
    <name type="scientific">Polyrhizophydium stewartii</name>
    <dbReference type="NCBI Taxonomy" id="2732419"/>
    <lineage>
        <taxon>Eukaryota</taxon>
        <taxon>Fungi</taxon>
        <taxon>Fungi incertae sedis</taxon>
        <taxon>Chytridiomycota</taxon>
        <taxon>Chytridiomycota incertae sedis</taxon>
        <taxon>Chytridiomycetes</taxon>
        <taxon>Rhizophydiales</taxon>
        <taxon>Rhizophydiales incertae sedis</taxon>
        <taxon>Polyrhizophydium</taxon>
    </lineage>
</organism>
<feature type="transmembrane region" description="Helical" evidence="2">
    <location>
        <begin position="38"/>
        <end position="57"/>
    </location>
</feature>
<evidence type="ECO:0000256" key="2">
    <source>
        <dbReference type="SAM" id="Phobius"/>
    </source>
</evidence>
<proteinExistence type="predicted"/>
<feature type="transmembrane region" description="Helical" evidence="2">
    <location>
        <begin position="6"/>
        <end position="26"/>
    </location>
</feature>
<reference evidence="3 4" key="1">
    <citation type="submission" date="2023-09" db="EMBL/GenBank/DDBJ databases">
        <title>Pangenome analysis of Batrachochytrium dendrobatidis and related Chytrids.</title>
        <authorList>
            <person name="Yacoub M.N."/>
            <person name="Stajich J.E."/>
            <person name="James T.Y."/>
        </authorList>
    </citation>
    <scope>NUCLEOTIDE SEQUENCE [LARGE SCALE GENOMIC DNA]</scope>
    <source>
        <strain evidence="3 4">JEL0888</strain>
    </source>
</reference>
<feature type="transmembrane region" description="Helical" evidence="2">
    <location>
        <begin position="188"/>
        <end position="210"/>
    </location>
</feature>
<feature type="transmembrane region" description="Helical" evidence="2">
    <location>
        <begin position="99"/>
        <end position="123"/>
    </location>
</feature>
<keyword evidence="2" id="KW-0812">Transmembrane</keyword>
<evidence type="ECO:0000313" key="4">
    <source>
        <dbReference type="Proteomes" id="UP001527925"/>
    </source>
</evidence>
<keyword evidence="2" id="KW-0472">Membrane</keyword>
<protein>
    <submittedName>
        <fullName evidence="3">Uncharacterized protein</fullName>
    </submittedName>
</protein>
<sequence>MPFVASLAVVLSIFCSIVVYGAGVALSNFKNAIQGFSVLGASVAFLCQQILYMALIEGAPDLDCYMTNASSYACLVVLRASILAGLYARTGAATRNSRLLLAATMVAVLMVVAAIIITITYAYTSPYGQGGCFQTLDQRLTTASNTLLVVGYSILTCVMAVPIFKAFSRSPGSEKAMSRVQSQARYMLRLLKLIPLSFCIIDITLLFTSPPASRPFAFFTSLVLSDFCQIWLLLFPLVVMASDNVSTDGDESRESSGMTSKKSVMASQHR</sequence>
<dbReference type="EMBL" id="JADGIZ020000033">
    <property type="protein sequence ID" value="KAL2914423.1"/>
    <property type="molecule type" value="Genomic_DNA"/>
</dbReference>
<comment type="caution">
    <text evidence="3">The sequence shown here is derived from an EMBL/GenBank/DDBJ whole genome shotgun (WGS) entry which is preliminary data.</text>
</comment>
<name>A0ABR4N4G6_9FUNG</name>
<feature type="compositionally biased region" description="Polar residues" evidence="1">
    <location>
        <begin position="255"/>
        <end position="270"/>
    </location>
</feature>
<keyword evidence="4" id="KW-1185">Reference proteome</keyword>
<dbReference type="Proteomes" id="UP001527925">
    <property type="component" value="Unassembled WGS sequence"/>
</dbReference>
<evidence type="ECO:0000313" key="3">
    <source>
        <dbReference type="EMBL" id="KAL2914423.1"/>
    </source>
</evidence>